<evidence type="ECO:0000313" key="3">
    <source>
        <dbReference type="EMBL" id="CAA7265184.1"/>
    </source>
</evidence>
<name>A0A8S0VWJ7_CYCAE</name>
<keyword evidence="2" id="KW-0472">Membrane</keyword>
<protein>
    <recommendedName>
        <fullName evidence="5">Transmembrane protein</fullName>
    </recommendedName>
</protein>
<dbReference type="OrthoDB" id="3052647at2759"/>
<keyword evidence="4" id="KW-1185">Reference proteome</keyword>
<dbReference type="EMBL" id="CACVBS010000047">
    <property type="protein sequence ID" value="CAA7265184.1"/>
    <property type="molecule type" value="Genomic_DNA"/>
</dbReference>
<organism evidence="3 4">
    <name type="scientific">Cyclocybe aegerita</name>
    <name type="common">Black poplar mushroom</name>
    <name type="synonym">Agrocybe aegerita</name>
    <dbReference type="NCBI Taxonomy" id="1973307"/>
    <lineage>
        <taxon>Eukaryota</taxon>
        <taxon>Fungi</taxon>
        <taxon>Dikarya</taxon>
        <taxon>Basidiomycota</taxon>
        <taxon>Agaricomycotina</taxon>
        <taxon>Agaricomycetes</taxon>
        <taxon>Agaricomycetidae</taxon>
        <taxon>Agaricales</taxon>
        <taxon>Agaricineae</taxon>
        <taxon>Bolbitiaceae</taxon>
        <taxon>Cyclocybe</taxon>
    </lineage>
</organism>
<gene>
    <name evidence="3" type="ORF">AAE3_LOCUS7460</name>
</gene>
<evidence type="ECO:0000256" key="2">
    <source>
        <dbReference type="SAM" id="Phobius"/>
    </source>
</evidence>
<sequence>MSFGSYTTPSRWVVLDDSDARLQYTGRWSDIDGQPFDDIGNFGPTYRGRMHATTAADATVSLRFNGTAVSLQGFADAMGAPSFIERVKWECILDGTAEEGINTNTGLVPLNNYVLCFYRDLSPGEHTFSVRITSSGQRFYVDRVSYGASTSTTPETVQVDYTDPELQYSDVSWERFAGYRVLQTDQPQSSVSLDFTGTAVVWYGSAPEPSLSASSATYQIDNQDPVPFNIRGNLETPELFQKYFETADLESGSHKLTVKYEGTIGAMPLSLSYLEISGATGTGITGNSSSPVATPTAIVEGETGTPVGPIVGGVVGGIAFLTILGLFVWYLVRRHRTASRNHTPGIVASSRKSVSSVSSDDSEKYLK</sequence>
<evidence type="ECO:0008006" key="5">
    <source>
        <dbReference type="Google" id="ProtNLM"/>
    </source>
</evidence>
<evidence type="ECO:0000256" key="1">
    <source>
        <dbReference type="SAM" id="MobiDB-lite"/>
    </source>
</evidence>
<dbReference type="Proteomes" id="UP000467700">
    <property type="component" value="Unassembled WGS sequence"/>
</dbReference>
<feature type="transmembrane region" description="Helical" evidence="2">
    <location>
        <begin position="310"/>
        <end position="332"/>
    </location>
</feature>
<keyword evidence="2" id="KW-0812">Transmembrane</keyword>
<feature type="compositionally biased region" description="Low complexity" evidence="1">
    <location>
        <begin position="349"/>
        <end position="359"/>
    </location>
</feature>
<keyword evidence="2" id="KW-1133">Transmembrane helix</keyword>
<accession>A0A8S0VWJ7</accession>
<comment type="caution">
    <text evidence="3">The sequence shown here is derived from an EMBL/GenBank/DDBJ whole genome shotgun (WGS) entry which is preliminary data.</text>
</comment>
<dbReference type="Gene3D" id="2.60.120.260">
    <property type="entry name" value="Galactose-binding domain-like"/>
    <property type="match status" value="2"/>
</dbReference>
<reference evidence="3 4" key="1">
    <citation type="submission" date="2020-01" db="EMBL/GenBank/DDBJ databases">
        <authorList>
            <person name="Gupta K D."/>
        </authorList>
    </citation>
    <scope>NUCLEOTIDE SEQUENCE [LARGE SCALE GENOMIC DNA]</scope>
</reference>
<proteinExistence type="predicted"/>
<dbReference type="AlphaFoldDB" id="A0A8S0VWJ7"/>
<feature type="region of interest" description="Disordered" evidence="1">
    <location>
        <begin position="343"/>
        <end position="367"/>
    </location>
</feature>
<evidence type="ECO:0000313" key="4">
    <source>
        <dbReference type="Proteomes" id="UP000467700"/>
    </source>
</evidence>